<organism evidence="1">
    <name type="scientific">uncultured Caudovirales phage</name>
    <dbReference type="NCBI Taxonomy" id="2100421"/>
    <lineage>
        <taxon>Viruses</taxon>
        <taxon>Duplodnaviria</taxon>
        <taxon>Heunggongvirae</taxon>
        <taxon>Uroviricota</taxon>
        <taxon>Caudoviricetes</taxon>
        <taxon>Peduoviridae</taxon>
        <taxon>Maltschvirus</taxon>
        <taxon>Maltschvirus maltsch</taxon>
    </lineage>
</organism>
<protein>
    <submittedName>
        <fullName evidence="1">Uncharacterized protein</fullName>
    </submittedName>
</protein>
<reference evidence="1" key="1">
    <citation type="submission" date="2020-04" db="EMBL/GenBank/DDBJ databases">
        <authorList>
            <person name="Chiriac C."/>
            <person name="Salcher M."/>
            <person name="Ghai R."/>
            <person name="Kavagutti S V."/>
        </authorList>
    </citation>
    <scope>NUCLEOTIDE SEQUENCE</scope>
</reference>
<gene>
    <name evidence="1" type="ORF">UFOVP342_24</name>
</gene>
<dbReference type="EMBL" id="LR796361">
    <property type="protein sequence ID" value="CAB4139280.1"/>
    <property type="molecule type" value="Genomic_DNA"/>
</dbReference>
<name>A0A6J5M2S2_9CAUD</name>
<evidence type="ECO:0000313" key="1">
    <source>
        <dbReference type="EMBL" id="CAB4139280.1"/>
    </source>
</evidence>
<sequence>MDFTKIHSQLKDDMGRYRTQSLFWELRHENDNRYPPIFSLKSYDLVKPEGTYPSLKQIYMAYDHIPNFEYEFALDVFNSWDHWTKLANDTIPAIKDEIKTWREELDIKIKAKTLKAMIIASMDNDAKGVNAAKYLAEKGYLPKRGRPSKEEVERERKIQAGVNKELESDMERIGLKVVNGGKE</sequence>
<proteinExistence type="predicted"/>
<accession>A0A6J5M2S2</accession>